<dbReference type="AlphaFoldDB" id="A0AAW1SQP4"/>
<proteinExistence type="predicted"/>
<dbReference type="Gene3D" id="3.90.190.10">
    <property type="entry name" value="Protein tyrosine phosphatase superfamily"/>
    <property type="match status" value="1"/>
</dbReference>
<evidence type="ECO:0008006" key="3">
    <source>
        <dbReference type="Google" id="ProtNLM"/>
    </source>
</evidence>
<comment type="caution">
    <text evidence="1">The sequence shown here is derived from an EMBL/GenBank/DDBJ whole genome shotgun (WGS) entry which is preliminary data.</text>
</comment>
<dbReference type="Pfam" id="PF13350">
    <property type="entry name" value="Y_phosphatase3"/>
    <property type="match status" value="1"/>
</dbReference>
<reference evidence="1 2" key="1">
    <citation type="journal article" date="2024" name="Nat. Commun.">
        <title>Phylogenomics reveals the evolutionary origins of lichenization in chlorophyte algae.</title>
        <authorList>
            <person name="Puginier C."/>
            <person name="Libourel C."/>
            <person name="Otte J."/>
            <person name="Skaloud P."/>
            <person name="Haon M."/>
            <person name="Grisel S."/>
            <person name="Petersen M."/>
            <person name="Berrin J.G."/>
            <person name="Delaux P.M."/>
            <person name="Dal Grande F."/>
            <person name="Keller J."/>
        </authorList>
    </citation>
    <scope>NUCLEOTIDE SEQUENCE [LARGE SCALE GENOMIC DNA]</scope>
    <source>
        <strain evidence="1 2">SAG 2523</strain>
    </source>
</reference>
<dbReference type="Proteomes" id="UP001485043">
    <property type="component" value="Unassembled WGS sequence"/>
</dbReference>
<protein>
    <recommendedName>
        <fullName evidence="3">Tyrosine specific protein phosphatases domain-containing protein</fullName>
    </recommendedName>
</protein>
<accession>A0AAW1SQP4</accession>
<sequence>MRPFRHHHTVAKRSVVSANFRQVAPRPVPLTRILDDLKGIKNTRDLAEACANIQPGRIIRSGSPAQAAPADVNILRSSASVSHLVDLRSDYERREDGDTNIMRSASSLRTVSAGQMTPVASFAAKKPEQPGLSALSVNHISLLERRRYYLALLRRLPVNVSGPAIFWQLFNPSYGKSLIIQEINKGGLPQLYEVMLETAKPEIKCAMEVVTAAAEAGEVVMFFCKLGKDRTGLIALFILSCCGSTDDEIISDYHRSDGVEEIALGGAEKEVQGLDVALFSAAPCEAMAATLQNLRSRYNGPLEYLEAIGFGRGPQLRLKYALARSSAQEQNEQSL</sequence>
<dbReference type="GO" id="GO:0004721">
    <property type="term" value="F:phosphoprotein phosphatase activity"/>
    <property type="evidence" value="ECO:0007669"/>
    <property type="project" value="InterPro"/>
</dbReference>
<name>A0AAW1SQP4_9CHLO</name>
<evidence type="ECO:0000313" key="2">
    <source>
        <dbReference type="Proteomes" id="UP001485043"/>
    </source>
</evidence>
<dbReference type="SUPFAM" id="SSF52799">
    <property type="entry name" value="(Phosphotyrosine protein) phosphatases II"/>
    <property type="match status" value="1"/>
</dbReference>
<organism evidence="1 2">
    <name type="scientific">Apatococcus fuscideae</name>
    <dbReference type="NCBI Taxonomy" id="2026836"/>
    <lineage>
        <taxon>Eukaryota</taxon>
        <taxon>Viridiplantae</taxon>
        <taxon>Chlorophyta</taxon>
        <taxon>core chlorophytes</taxon>
        <taxon>Trebouxiophyceae</taxon>
        <taxon>Chlorellales</taxon>
        <taxon>Chlorellaceae</taxon>
        <taxon>Apatococcus</taxon>
    </lineage>
</organism>
<evidence type="ECO:0000313" key="1">
    <source>
        <dbReference type="EMBL" id="KAK9851903.1"/>
    </source>
</evidence>
<dbReference type="InterPro" id="IPR029021">
    <property type="entry name" value="Prot-tyrosine_phosphatase-like"/>
</dbReference>
<keyword evidence="2" id="KW-1185">Reference proteome</keyword>
<gene>
    <name evidence="1" type="ORF">WJX84_007064</name>
</gene>
<dbReference type="EMBL" id="JALJOV010001214">
    <property type="protein sequence ID" value="KAK9851903.1"/>
    <property type="molecule type" value="Genomic_DNA"/>
</dbReference>
<dbReference type="InterPro" id="IPR026893">
    <property type="entry name" value="Tyr/Ser_Pase_IphP-type"/>
</dbReference>